<evidence type="ECO:0000313" key="5">
    <source>
        <dbReference type="Proteomes" id="UP000460272"/>
    </source>
</evidence>
<dbReference type="PANTHER" id="PTHR43003:SF6">
    <property type="entry name" value="DNA GLYCOSYLASE"/>
    <property type="match status" value="1"/>
</dbReference>
<name>A0A6P2C7V7_9ACTN</name>
<proteinExistence type="predicted"/>
<evidence type="ECO:0000256" key="2">
    <source>
        <dbReference type="ARBA" id="ARBA00023204"/>
    </source>
</evidence>
<dbReference type="Proteomes" id="UP000460272">
    <property type="component" value="Unassembled WGS sequence"/>
</dbReference>
<dbReference type="InterPro" id="IPR011257">
    <property type="entry name" value="DNA_glycosylase"/>
</dbReference>
<dbReference type="EMBL" id="RPFW01000001">
    <property type="protein sequence ID" value="TVZ07097.1"/>
    <property type="molecule type" value="Genomic_DNA"/>
</dbReference>
<dbReference type="GO" id="GO:0043916">
    <property type="term" value="F:DNA-7-methylguanine glycosylase activity"/>
    <property type="evidence" value="ECO:0007669"/>
    <property type="project" value="TreeGrafter"/>
</dbReference>
<dbReference type="Gene3D" id="1.10.340.30">
    <property type="entry name" value="Hypothetical protein, domain 2"/>
    <property type="match status" value="1"/>
</dbReference>
<comment type="caution">
    <text evidence="4">The sequence shown here is derived from an EMBL/GenBank/DDBJ whole genome shotgun (WGS) entry which is preliminary data.</text>
</comment>
<dbReference type="InterPro" id="IPR051912">
    <property type="entry name" value="Alkylbase_DNA_Glycosylase/TA"/>
</dbReference>
<accession>A0A6P2C7V7</accession>
<protein>
    <submittedName>
        <fullName evidence="4">DNA-3-methyladenine glycosylase 2 family protein</fullName>
    </submittedName>
</protein>
<organism evidence="4 5">
    <name type="scientific">Trebonia kvetii</name>
    <dbReference type="NCBI Taxonomy" id="2480626"/>
    <lineage>
        <taxon>Bacteria</taxon>
        <taxon>Bacillati</taxon>
        <taxon>Actinomycetota</taxon>
        <taxon>Actinomycetes</taxon>
        <taxon>Streptosporangiales</taxon>
        <taxon>Treboniaceae</taxon>
        <taxon>Trebonia</taxon>
    </lineage>
</organism>
<keyword evidence="5" id="KW-1185">Reference proteome</keyword>
<dbReference type="PANTHER" id="PTHR43003">
    <property type="entry name" value="DNA-3-METHYLADENINE GLYCOSYLASE"/>
    <property type="match status" value="1"/>
</dbReference>
<dbReference type="GO" id="GO:0006285">
    <property type="term" value="P:base-excision repair, AP site formation"/>
    <property type="evidence" value="ECO:0007669"/>
    <property type="project" value="TreeGrafter"/>
</dbReference>
<dbReference type="GO" id="GO:0032131">
    <property type="term" value="F:alkylated DNA binding"/>
    <property type="evidence" value="ECO:0007669"/>
    <property type="project" value="TreeGrafter"/>
</dbReference>
<keyword evidence="2" id="KW-0234">DNA repair</keyword>
<dbReference type="AlphaFoldDB" id="A0A6P2C7V7"/>
<evidence type="ECO:0000256" key="3">
    <source>
        <dbReference type="SAM" id="MobiDB-lite"/>
    </source>
</evidence>
<dbReference type="RefSeq" id="WP_145851852.1">
    <property type="nucleotide sequence ID" value="NZ_RPFW01000001.1"/>
</dbReference>
<evidence type="ECO:0000313" key="4">
    <source>
        <dbReference type="EMBL" id="TVZ07097.1"/>
    </source>
</evidence>
<keyword evidence="1" id="KW-0227">DNA damage</keyword>
<gene>
    <name evidence="4" type="ORF">EAS64_07210</name>
</gene>
<dbReference type="GO" id="GO:0005737">
    <property type="term" value="C:cytoplasm"/>
    <property type="evidence" value="ECO:0007669"/>
    <property type="project" value="TreeGrafter"/>
</dbReference>
<dbReference type="GO" id="GO:0006307">
    <property type="term" value="P:DNA alkylation repair"/>
    <property type="evidence" value="ECO:0007669"/>
    <property type="project" value="TreeGrafter"/>
</dbReference>
<evidence type="ECO:0000256" key="1">
    <source>
        <dbReference type="ARBA" id="ARBA00022763"/>
    </source>
</evidence>
<dbReference type="GO" id="GO:0032993">
    <property type="term" value="C:protein-DNA complex"/>
    <property type="evidence" value="ECO:0007669"/>
    <property type="project" value="TreeGrafter"/>
</dbReference>
<dbReference type="OrthoDB" id="5501430at2"/>
<feature type="region of interest" description="Disordered" evidence="3">
    <location>
        <begin position="313"/>
        <end position="336"/>
    </location>
</feature>
<dbReference type="GO" id="GO:0008725">
    <property type="term" value="F:DNA-3-methyladenine glycosylase activity"/>
    <property type="evidence" value="ECO:0007669"/>
    <property type="project" value="TreeGrafter"/>
</dbReference>
<dbReference type="SUPFAM" id="SSF48150">
    <property type="entry name" value="DNA-glycosylase"/>
    <property type="match status" value="1"/>
</dbReference>
<reference evidence="4 5" key="1">
    <citation type="submission" date="2018-11" db="EMBL/GenBank/DDBJ databases">
        <title>Trebonia kvetii gen.nov., sp.nov., a novel acidophilic actinobacterium, and proposal of the new actinobacterial family Treboniaceae fam. nov.</title>
        <authorList>
            <person name="Rapoport D."/>
            <person name="Sagova-Mareckova M."/>
            <person name="Sedlacek I."/>
            <person name="Provaznik J."/>
            <person name="Kralova S."/>
            <person name="Pavlinic D."/>
            <person name="Benes V."/>
            <person name="Kopecky J."/>
        </authorList>
    </citation>
    <scope>NUCLEOTIDE SEQUENCE [LARGE SCALE GENOMIC DNA]</scope>
    <source>
        <strain evidence="4 5">15Tr583</strain>
    </source>
</reference>
<feature type="compositionally biased region" description="Gly residues" evidence="3">
    <location>
        <begin position="313"/>
        <end position="322"/>
    </location>
</feature>
<sequence>MPDSEWVAPFAVDVRVTLSVQGRGRGDPTFQVDEAGAIWRTSLTPDGPGTIRVLPGRVSPDTSLAATSVRAQAWGPGADWLLGALPGSLGFYDDISGFEADAHPVIRDAARRNPGLRIGRSGRLMEALVPAILEQKVVVLEAHRAWRILLAKYGTPPPGPAPRGMRVFPAPEIWRRIPSWDWHRAGVEGVRSQTIIRAAMVADSLERLLTLSHEEADRKLRTIPGIGVWTSAEARQRAAGDPDAVSVGDYHLKNVVGWALAGKDRSSDEEMLVLLEPFKGHRHRATRLIGLSRGTGTGVKAAGSAGSGGRAGIARYGAGGPQRRGPRMSVRDYRNF</sequence>